<evidence type="ECO:0000256" key="2">
    <source>
        <dbReference type="SAM" id="Phobius"/>
    </source>
</evidence>
<keyword evidence="2" id="KW-0472">Membrane</keyword>
<evidence type="ECO:0000313" key="4">
    <source>
        <dbReference type="EMBL" id="KRL55129.1"/>
    </source>
</evidence>
<accession>A0A0R1RFI8</accession>
<dbReference type="Pfam" id="PF02517">
    <property type="entry name" value="Rce1-like"/>
    <property type="match status" value="1"/>
</dbReference>
<dbReference type="GO" id="GO:0080120">
    <property type="term" value="P:CAAX-box protein maturation"/>
    <property type="evidence" value="ECO:0007669"/>
    <property type="project" value="UniProtKB-ARBA"/>
</dbReference>
<sequence>MKNRFKQMFQPYQGEIKLSFWHLLFPILIWGIVLFVGYTVPNMLHIPESVPGSDGLETPWLRLALTLPLPLIAFYFIWKASNGIMGRHWGAFKQHLWRNLAITLLLFIGIQLIAYVIFKPLLNIVMGPASAVTLNTSTSLLLGSLIPLTAPFSEELTVHYLISEQFTDTKAKLWLGIIVSNVLFAALHVYALNFSPYMLIFYFLLGMMFHFVSLYFKNIWFNIFVHFWWNLLGALAGIISFIIILFQ</sequence>
<reference evidence="4 5" key="1">
    <citation type="journal article" date="2015" name="Genome Announc.">
        <title>Expanding the biotechnology potential of lactobacilli through comparative genomics of 213 strains and associated genera.</title>
        <authorList>
            <person name="Sun Z."/>
            <person name="Harris H.M."/>
            <person name="McCann A."/>
            <person name="Guo C."/>
            <person name="Argimon S."/>
            <person name="Zhang W."/>
            <person name="Yang X."/>
            <person name="Jeffery I.B."/>
            <person name="Cooney J.C."/>
            <person name="Kagawa T.F."/>
            <person name="Liu W."/>
            <person name="Song Y."/>
            <person name="Salvetti E."/>
            <person name="Wrobel A."/>
            <person name="Rasinkangas P."/>
            <person name="Parkhill J."/>
            <person name="Rea M.C."/>
            <person name="O'Sullivan O."/>
            <person name="Ritari J."/>
            <person name="Douillard F.P."/>
            <person name="Paul Ross R."/>
            <person name="Yang R."/>
            <person name="Briner A.E."/>
            <person name="Felis G.E."/>
            <person name="de Vos W.M."/>
            <person name="Barrangou R."/>
            <person name="Klaenhammer T.R."/>
            <person name="Caufield P.W."/>
            <person name="Cui Y."/>
            <person name="Zhang H."/>
            <person name="O'Toole P.W."/>
        </authorList>
    </citation>
    <scope>NUCLEOTIDE SEQUENCE [LARGE SCALE GENOMIC DNA]</scope>
    <source>
        <strain evidence="4 5">DSM 15707</strain>
    </source>
</reference>
<dbReference type="InterPro" id="IPR003675">
    <property type="entry name" value="Rce1/LyrA-like_dom"/>
</dbReference>
<evidence type="ECO:0000313" key="5">
    <source>
        <dbReference type="Proteomes" id="UP000051697"/>
    </source>
</evidence>
<comment type="caution">
    <text evidence="4">The sequence shown here is derived from an EMBL/GenBank/DDBJ whole genome shotgun (WGS) entry which is preliminary data.</text>
</comment>
<dbReference type="KEGG" id="lol:LACOL_0575"/>
<feature type="transmembrane region" description="Helical" evidence="2">
    <location>
        <begin position="60"/>
        <end position="78"/>
    </location>
</feature>
<dbReference type="GO" id="GO:0004175">
    <property type="term" value="F:endopeptidase activity"/>
    <property type="evidence" value="ECO:0007669"/>
    <property type="project" value="UniProtKB-ARBA"/>
</dbReference>
<keyword evidence="5" id="KW-1185">Reference proteome</keyword>
<organism evidence="4 5">
    <name type="scientific">Paucilactobacillus oligofermentans DSM 15707 = LMG 22743</name>
    <dbReference type="NCBI Taxonomy" id="1423778"/>
    <lineage>
        <taxon>Bacteria</taxon>
        <taxon>Bacillati</taxon>
        <taxon>Bacillota</taxon>
        <taxon>Bacilli</taxon>
        <taxon>Lactobacillales</taxon>
        <taxon>Lactobacillaceae</taxon>
        <taxon>Paucilactobacillus</taxon>
    </lineage>
</organism>
<dbReference type="PATRIC" id="fig|1423778.4.peg.756"/>
<evidence type="ECO:0000259" key="3">
    <source>
        <dbReference type="Pfam" id="PF02517"/>
    </source>
</evidence>
<dbReference type="RefSeq" id="WP_057889695.1">
    <property type="nucleotide sequence ID" value="NZ_AZFE01000031.1"/>
</dbReference>
<dbReference type="AlphaFoldDB" id="A0A0R1RFI8"/>
<name>A0A0R1RFI8_9LACO</name>
<feature type="transmembrane region" description="Helical" evidence="2">
    <location>
        <begin position="228"/>
        <end position="246"/>
    </location>
</feature>
<comment type="similarity">
    <text evidence="1">Belongs to the UPF0177 family.</text>
</comment>
<feature type="domain" description="CAAX prenyl protease 2/Lysostaphin resistance protein A-like" evidence="3">
    <location>
        <begin position="139"/>
        <end position="232"/>
    </location>
</feature>
<feature type="transmembrane region" description="Helical" evidence="2">
    <location>
        <begin position="173"/>
        <end position="191"/>
    </location>
</feature>
<keyword evidence="2" id="KW-1133">Transmembrane helix</keyword>
<gene>
    <name evidence="4" type="ORF">FC70_GL000725</name>
</gene>
<evidence type="ECO:0000256" key="1">
    <source>
        <dbReference type="ARBA" id="ARBA00009067"/>
    </source>
</evidence>
<feature type="transmembrane region" description="Helical" evidence="2">
    <location>
        <begin position="20"/>
        <end position="40"/>
    </location>
</feature>
<dbReference type="EMBL" id="AZFE01000031">
    <property type="protein sequence ID" value="KRL55129.1"/>
    <property type="molecule type" value="Genomic_DNA"/>
</dbReference>
<dbReference type="Proteomes" id="UP000051697">
    <property type="component" value="Unassembled WGS sequence"/>
</dbReference>
<feature type="transmembrane region" description="Helical" evidence="2">
    <location>
        <begin position="130"/>
        <end position="152"/>
    </location>
</feature>
<feature type="transmembrane region" description="Helical" evidence="2">
    <location>
        <begin position="99"/>
        <end position="118"/>
    </location>
</feature>
<protein>
    <recommendedName>
        <fullName evidence="3">CAAX prenyl protease 2/Lysostaphin resistance protein A-like domain-containing protein</fullName>
    </recommendedName>
</protein>
<proteinExistence type="inferred from homology"/>
<keyword evidence="2" id="KW-0812">Transmembrane</keyword>
<feature type="transmembrane region" description="Helical" evidence="2">
    <location>
        <begin position="197"/>
        <end position="216"/>
    </location>
</feature>